<accession>C3XA86</accession>
<evidence type="ECO:0000313" key="1">
    <source>
        <dbReference type="EMBL" id="EEO30112.1"/>
    </source>
</evidence>
<dbReference type="HOGENOM" id="CLU_2602656_0_0_4"/>
<organism evidence="1 2">
    <name type="scientific">Oxalobacter formigenes OXCC13</name>
    <dbReference type="NCBI Taxonomy" id="556269"/>
    <lineage>
        <taxon>Bacteria</taxon>
        <taxon>Pseudomonadati</taxon>
        <taxon>Pseudomonadota</taxon>
        <taxon>Betaproteobacteria</taxon>
        <taxon>Burkholderiales</taxon>
        <taxon>Oxalobacteraceae</taxon>
        <taxon>Oxalobacter</taxon>
    </lineage>
</organism>
<gene>
    <name evidence="1" type="ORF">OFBG_01140</name>
</gene>
<dbReference type="OrthoDB" id="9899615at2"/>
<name>C3XA86_OXAFO</name>
<dbReference type="RefSeq" id="WP_005881026.1">
    <property type="nucleotide sequence ID" value="NZ_CP019430.1"/>
</dbReference>
<sequence length="79" mass="9176">MISEMEYRKGNYIARMAVLDTDNRRFRGMVLIRKHGEEEIEKFCAAVESDNVDDAMDEARALAHKILNERVVYGQPDED</sequence>
<keyword evidence="2" id="KW-1185">Reference proteome</keyword>
<reference evidence="1 2" key="1">
    <citation type="submission" date="2009-02" db="EMBL/GenBank/DDBJ databases">
        <title>The Genome Sequence of Oxalobacter formigenes OXCC13.</title>
        <authorList>
            <consortium name="The Broad Institute Genome Sequencing Platform"/>
            <person name="Ward D."/>
            <person name="Young S.K."/>
            <person name="Kodira C.D."/>
            <person name="Zeng Q."/>
            <person name="Koehrsen M."/>
            <person name="Alvarado L."/>
            <person name="Berlin A."/>
            <person name="Borenstein D."/>
            <person name="Chen Z."/>
            <person name="Engels R."/>
            <person name="Freedman E."/>
            <person name="Gellesch M."/>
            <person name="Goldberg J."/>
            <person name="Griggs A."/>
            <person name="Gujja S."/>
            <person name="Heiman D."/>
            <person name="Hepburn T."/>
            <person name="Howarth C."/>
            <person name="Jen D."/>
            <person name="Larson L."/>
            <person name="Lewis B."/>
            <person name="Mehta T."/>
            <person name="Park D."/>
            <person name="Pearson M."/>
            <person name="Roberts A."/>
            <person name="Saif S."/>
            <person name="Shea T."/>
            <person name="Shenoy N."/>
            <person name="Sisk P."/>
            <person name="Stolte C."/>
            <person name="Sykes S."/>
            <person name="Walk T."/>
            <person name="White J."/>
            <person name="Yandava C."/>
            <person name="Allison M.J."/>
            <person name="Lander E."/>
            <person name="Nusbaum C."/>
            <person name="Galagan J."/>
            <person name="Birren B."/>
        </authorList>
    </citation>
    <scope>NUCLEOTIDE SEQUENCE [LARGE SCALE GENOMIC DNA]</scope>
    <source>
        <strain evidence="1 2">OXCC13</strain>
    </source>
</reference>
<evidence type="ECO:0000313" key="2">
    <source>
        <dbReference type="Proteomes" id="UP000005089"/>
    </source>
</evidence>
<dbReference type="AlphaFoldDB" id="C3XA86"/>
<proteinExistence type="predicted"/>
<protein>
    <submittedName>
        <fullName evidence="1">Uncharacterized protein</fullName>
    </submittedName>
</protein>
<dbReference type="Proteomes" id="UP000005089">
    <property type="component" value="Unassembled WGS sequence"/>
</dbReference>
<dbReference type="GeneID" id="77134887"/>
<dbReference type="EMBL" id="GG658170">
    <property type="protein sequence ID" value="EEO30112.1"/>
    <property type="molecule type" value="Genomic_DNA"/>
</dbReference>